<dbReference type="InterPro" id="IPR009056">
    <property type="entry name" value="Cyt_c-like_dom"/>
</dbReference>
<dbReference type="PROSITE" id="PS51257">
    <property type="entry name" value="PROKAR_LIPOPROTEIN"/>
    <property type="match status" value="1"/>
</dbReference>
<keyword evidence="1 4" id="KW-0349">Heme</keyword>
<evidence type="ECO:0000313" key="7">
    <source>
        <dbReference type="EMBL" id="STP10556.1"/>
    </source>
</evidence>
<feature type="domain" description="Cytochrome c" evidence="6">
    <location>
        <begin position="51"/>
        <end position="135"/>
    </location>
</feature>
<dbReference type="Proteomes" id="UP000255103">
    <property type="component" value="Unassembled WGS sequence"/>
</dbReference>
<gene>
    <name evidence="7" type="ORF">NCTC12219_00426</name>
</gene>
<feature type="chain" id="PRO_5016731045" evidence="5">
    <location>
        <begin position="19"/>
        <end position="135"/>
    </location>
</feature>
<proteinExistence type="predicted"/>
<sequence length="135" mass="14737">MLRFVVFCLFLFSFSACFDDKDDSSSQSSQTTLPLQSSNILSDSARWDSRENLTDPETLYVRCASCHGKDGKSVAPGSVGNVLIASLNKEQVIESLKGFRSQTLSKGGNSVIMYMQTKNLSDADIEALGAYIDAF</sequence>
<dbReference type="GO" id="GO:0046872">
    <property type="term" value="F:metal ion binding"/>
    <property type="evidence" value="ECO:0007669"/>
    <property type="project" value="UniProtKB-KW"/>
</dbReference>
<dbReference type="AlphaFoldDB" id="A0A377JRI3"/>
<dbReference type="PROSITE" id="PS51007">
    <property type="entry name" value="CYTC"/>
    <property type="match status" value="1"/>
</dbReference>
<dbReference type="RefSeq" id="WP_115721387.1">
    <property type="nucleotide sequence ID" value="NZ_UGHX01000001.1"/>
</dbReference>
<dbReference type="GO" id="GO:0020037">
    <property type="term" value="F:heme binding"/>
    <property type="evidence" value="ECO:0007669"/>
    <property type="project" value="InterPro"/>
</dbReference>
<protein>
    <submittedName>
        <fullName evidence="7">Cytochrome c553</fullName>
    </submittedName>
</protein>
<dbReference type="SUPFAM" id="SSF46626">
    <property type="entry name" value="Cytochrome c"/>
    <property type="match status" value="1"/>
</dbReference>
<dbReference type="InterPro" id="IPR036909">
    <property type="entry name" value="Cyt_c-like_dom_sf"/>
</dbReference>
<dbReference type="GO" id="GO:0009055">
    <property type="term" value="F:electron transfer activity"/>
    <property type="evidence" value="ECO:0007669"/>
    <property type="project" value="InterPro"/>
</dbReference>
<organism evidence="7 8">
    <name type="scientific">Helicobacter cinaedi</name>
    <dbReference type="NCBI Taxonomy" id="213"/>
    <lineage>
        <taxon>Bacteria</taxon>
        <taxon>Pseudomonadati</taxon>
        <taxon>Campylobacterota</taxon>
        <taxon>Epsilonproteobacteria</taxon>
        <taxon>Campylobacterales</taxon>
        <taxon>Helicobacteraceae</taxon>
        <taxon>Helicobacter</taxon>
    </lineage>
</organism>
<evidence type="ECO:0000256" key="5">
    <source>
        <dbReference type="SAM" id="SignalP"/>
    </source>
</evidence>
<name>A0A377JRI3_9HELI</name>
<evidence type="ECO:0000256" key="1">
    <source>
        <dbReference type="ARBA" id="ARBA00022617"/>
    </source>
</evidence>
<evidence type="ECO:0000256" key="4">
    <source>
        <dbReference type="PROSITE-ProRule" id="PRU00433"/>
    </source>
</evidence>
<evidence type="ECO:0000256" key="3">
    <source>
        <dbReference type="ARBA" id="ARBA00023004"/>
    </source>
</evidence>
<keyword evidence="2 4" id="KW-0479">Metal-binding</keyword>
<accession>A0A377JRI3</accession>
<feature type="signal peptide" evidence="5">
    <location>
        <begin position="1"/>
        <end position="18"/>
    </location>
</feature>
<evidence type="ECO:0000313" key="8">
    <source>
        <dbReference type="Proteomes" id="UP000255103"/>
    </source>
</evidence>
<dbReference type="Gene3D" id="1.10.760.10">
    <property type="entry name" value="Cytochrome c-like domain"/>
    <property type="match status" value="1"/>
</dbReference>
<evidence type="ECO:0000259" key="6">
    <source>
        <dbReference type="PROSITE" id="PS51007"/>
    </source>
</evidence>
<keyword evidence="5" id="KW-0732">Signal</keyword>
<reference evidence="7 8" key="1">
    <citation type="submission" date="2018-06" db="EMBL/GenBank/DDBJ databases">
        <authorList>
            <consortium name="Pathogen Informatics"/>
            <person name="Doyle S."/>
        </authorList>
    </citation>
    <scope>NUCLEOTIDE SEQUENCE [LARGE SCALE GENOMIC DNA]</scope>
    <source>
        <strain evidence="7 8">NCTC12219</strain>
    </source>
</reference>
<dbReference type="EMBL" id="UGHX01000001">
    <property type="protein sequence ID" value="STP10556.1"/>
    <property type="molecule type" value="Genomic_DNA"/>
</dbReference>
<dbReference type="Pfam" id="PF00034">
    <property type="entry name" value="Cytochrom_C"/>
    <property type="match status" value="1"/>
</dbReference>
<keyword evidence="3 4" id="KW-0408">Iron</keyword>
<evidence type="ECO:0000256" key="2">
    <source>
        <dbReference type="ARBA" id="ARBA00022723"/>
    </source>
</evidence>